<evidence type="ECO:0000313" key="4">
    <source>
        <dbReference type="Proteomes" id="UP001500064"/>
    </source>
</evidence>
<keyword evidence="2" id="KW-0732">Signal</keyword>
<proteinExistence type="predicted"/>
<feature type="signal peptide" evidence="2">
    <location>
        <begin position="1"/>
        <end position="18"/>
    </location>
</feature>
<dbReference type="EMBL" id="BAAAMU010000008">
    <property type="protein sequence ID" value="GAA1620230.1"/>
    <property type="molecule type" value="Genomic_DNA"/>
</dbReference>
<accession>A0ABP4QRS1</accession>
<name>A0ABP4QRS1_9ACTN</name>
<dbReference type="Proteomes" id="UP001500064">
    <property type="component" value="Unassembled WGS sequence"/>
</dbReference>
<evidence type="ECO:0000313" key="3">
    <source>
        <dbReference type="EMBL" id="GAA1620230.1"/>
    </source>
</evidence>
<sequence>MPRPLLVALLGLTPLAFAPTTPAHTTPAHTTPVGIPVTGTADRESAPVLKQGAHLDAMPPGPDGKRHYAFDLPAGATAYAGMRIGATAPTGARAVIGASLVLWPPAGSSPCDSHDLISDLPTAGSAFVVGQTPITEGGGPCAAAGRFVIEVTNKGDQFRRSPAQLELSLVIEPPVANAGALPGPADGVRPVEPRVEEGAPGSVAGSGSYGDGPVLADGRYTGTMAPGEETYFRVPLTYGQRLAYRIEVPALSEADRATPGGARLHVSSPILSPEDPRVLGDFPDYTWKATLGDRPQSFTGPVTLAPAVPTASAPATASVTALAIWMVQRAGDQRHAPTNECPTSRNIDTLGGDLSCCGRS</sequence>
<reference evidence="4" key="1">
    <citation type="journal article" date="2019" name="Int. J. Syst. Evol. Microbiol.">
        <title>The Global Catalogue of Microorganisms (GCM) 10K type strain sequencing project: providing services to taxonomists for standard genome sequencing and annotation.</title>
        <authorList>
            <consortium name="The Broad Institute Genomics Platform"/>
            <consortium name="The Broad Institute Genome Sequencing Center for Infectious Disease"/>
            <person name="Wu L."/>
            <person name="Ma J."/>
        </authorList>
    </citation>
    <scope>NUCLEOTIDE SEQUENCE [LARGE SCALE GENOMIC DNA]</scope>
    <source>
        <strain evidence="4">JCM 13929</strain>
    </source>
</reference>
<feature type="region of interest" description="Disordered" evidence="1">
    <location>
        <begin position="21"/>
        <end position="40"/>
    </location>
</feature>
<evidence type="ECO:0000256" key="1">
    <source>
        <dbReference type="SAM" id="MobiDB-lite"/>
    </source>
</evidence>
<dbReference type="RefSeq" id="WP_346102672.1">
    <property type="nucleotide sequence ID" value="NZ_BAAAMU010000008.1"/>
</dbReference>
<comment type="caution">
    <text evidence="3">The sequence shown here is derived from an EMBL/GenBank/DDBJ whole genome shotgun (WGS) entry which is preliminary data.</text>
</comment>
<organism evidence="3 4">
    <name type="scientific">Nonomuraea maheshkhaliensis</name>
    <dbReference type="NCBI Taxonomy" id="419590"/>
    <lineage>
        <taxon>Bacteria</taxon>
        <taxon>Bacillati</taxon>
        <taxon>Actinomycetota</taxon>
        <taxon>Actinomycetes</taxon>
        <taxon>Streptosporangiales</taxon>
        <taxon>Streptosporangiaceae</taxon>
        <taxon>Nonomuraea</taxon>
    </lineage>
</organism>
<feature type="compositionally biased region" description="Low complexity" evidence="1">
    <location>
        <begin position="21"/>
        <end position="32"/>
    </location>
</feature>
<protein>
    <recommendedName>
        <fullName evidence="5">DUF4232 domain-containing protein</fullName>
    </recommendedName>
</protein>
<gene>
    <name evidence="3" type="ORF">GCM10009733_015840</name>
</gene>
<evidence type="ECO:0008006" key="5">
    <source>
        <dbReference type="Google" id="ProtNLM"/>
    </source>
</evidence>
<feature type="chain" id="PRO_5046139023" description="DUF4232 domain-containing protein" evidence="2">
    <location>
        <begin position="19"/>
        <end position="360"/>
    </location>
</feature>
<evidence type="ECO:0000256" key="2">
    <source>
        <dbReference type="SAM" id="SignalP"/>
    </source>
</evidence>
<keyword evidence="4" id="KW-1185">Reference proteome</keyword>